<proteinExistence type="predicted"/>
<evidence type="ECO:0000313" key="3">
    <source>
        <dbReference type="Proteomes" id="UP000324689"/>
    </source>
</evidence>
<evidence type="ECO:0000313" key="2">
    <source>
        <dbReference type="EMBL" id="GCA80240.1"/>
    </source>
</evidence>
<evidence type="ECO:0000256" key="1">
    <source>
        <dbReference type="SAM" id="Phobius"/>
    </source>
</evidence>
<dbReference type="Proteomes" id="UP000324689">
    <property type="component" value="Unassembled WGS sequence"/>
</dbReference>
<organism evidence="2 3">
    <name type="scientific">Microcystis aeruginosa NIES-2521</name>
    <dbReference type="NCBI Taxonomy" id="2303983"/>
    <lineage>
        <taxon>Bacteria</taxon>
        <taxon>Bacillati</taxon>
        <taxon>Cyanobacteriota</taxon>
        <taxon>Cyanophyceae</taxon>
        <taxon>Oscillatoriophycideae</taxon>
        <taxon>Chroococcales</taxon>
        <taxon>Microcystaceae</taxon>
        <taxon>Microcystis</taxon>
    </lineage>
</organism>
<dbReference type="EMBL" id="BHVQ01000025">
    <property type="protein sequence ID" value="GCA80240.1"/>
    <property type="molecule type" value="Genomic_DNA"/>
</dbReference>
<keyword evidence="1" id="KW-0472">Membrane</keyword>
<sequence>MIGTAAILGVFYLKDIFGLFKKFWIDRFTFLLFLALLAANINVVLTYKFSG</sequence>
<protein>
    <submittedName>
        <fullName evidence="2">Uncharacterized protein</fullName>
    </submittedName>
</protein>
<name>A0A5A5RVP9_MICAE</name>
<keyword evidence="1" id="KW-0812">Transmembrane</keyword>
<accession>A0A5A5RVP9</accession>
<keyword evidence="1" id="KW-1133">Transmembrane helix</keyword>
<comment type="caution">
    <text evidence="2">The sequence shown here is derived from an EMBL/GenBank/DDBJ whole genome shotgun (WGS) entry which is preliminary data.</text>
</comment>
<dbReference type="AlphaFoldDB" id="A0A5A5RVP9"/>
<feature type="transmembrane region" description="Helical" evidence="1">
    <location>
        <begin position="28"/>
        <end position="47"/>
    </location>
</feature>
<gene>
    <name evidence="2" type="ORF">MiTs_02245</name>
</gene>
<reference evidence="2 3" key="1">
    <citation type="submission" date="2018-09" db="EMBL/GenBank/DDBJ databases">
        <title>Evolutionary history of phycoerythrin pigmentation in the water bloom-forming cyanobacterium Microcystis aeruginosa.</title>
        <authorList>
            <person name="Tanabe Y."/>
            <person name="Tanabe Y."/>
            <person name="Yamaguchi H."/>
        </authorList>
    </citation>
    <scope>NUCLEOTIDE SEQUENCE [LARGE SCALE GENOMIC DNA]</scope>
    <source>
        <strain evidence="2 3">NIES-2521</strain>
    </source>
</reference>
<dbReference type="RefSeq" id="WP_253852355.1">
    <property type="nucleotide sequence ID" value="NZ_BHVQ01000025.1"/>
</dbReference>